<feature type="transmembrane region" description="Helical" evidence="3">
    <location>
        <begin position="453"/>
        <end position="478"/>
    </location>
</feature>
<feature type="transmembrane region" description="Helical" evidence="3">
    <location>
        <begin position="117"/>
        <end position="137"/>
    </location>
</feature>
<dbReference type="AlphaFoldDB" id="A0A2U8GXQ0"/>
<keyword evidence="3" id="KW-0472">Membrane</keyword>
<reference evidence="5 6" key="1">
    <citation type="submission" date="2017-06" db="EMBL/GenBank/DDBJ databases">
        <title>Azoarcus sp. TSNA42 complete genome sequence.</title>
        <authorList>
            <person name="Woo J.-H."/>
            <person name="Kim H.-S."/>
        </authorList>
    </citation>
    <scope>NUCLEOTIDE SEQUENCE [LARGE SCALE GENOMIC DNA]</scope>
    <source>
        <strain evidence="5 6">TSNA42</strain>
    </source>
</reference>
<evidence type="ECO:0000256" key="2">
    <source>
        <dbReference type="SAM" id="MobiDB-lite"/>
    </source>
</evidence>
<feature type="transmembrane region" description="Helical" evidence="3">
    <location>
        <begin position="762"/>
        <end position="786"/>
    </location>
</feature>
<keyword evidence="1" id="KW-1003">Cell membrane</keyword>
<keyword evidence="3" id="KW-0812">Transmembrane</keyword>
<dbReference type="GO" id="GO:0005886">
    <property type="term" value="C:plasma membrane"/>
    <property type="evidence" value="ECO:0007669"/>
    <property type="project" value="UniProtKB-SubCell"/>
</dbReference>
<feature type="transmembrane region" description="Helical" evidence="3">
    <location>
        <begin position="524"/>
        <end position="541"/>
    </location>
</feature>
<feature type="transmembrane region" description="Helical" evidence="3">
    <location>
        <begin position="917"/>
        <end position="934"/>
    </location>
</feature>
<dbReference type="Proteomes" id="UP000244902">
    <property type="component" value="Chromosome"/>
</dbReference>
<comment type="subcellular location">
    <subcellularLocation>
        <location evidence="1">Cell inner membrane</location>
        <topology evidence="1">Multi-pass membrane protein</topology>
    </subcellularLocation>
</comment>
<dbReference type="PANTHER" id="PTHR43849:SF2">
    <property type="entry name" value="BLL3936 PROTEIN"/>
    <property type="match status" value="1"/>
</dbReference>
<accession>A0A2U8GXQ0</accession>
<dbReference type="PANTHER" id="PTHR43849">
    <property type="entry name" value="BLL3936 PROTEIN"/>
    <property type="match status" value="1"/>
</dbReference>
<comment type="function">
    <text evidence="1">Part of the tripartite ATP-independent periplasmic (TRAP) transport system.</text>
</comment>
<feature type="transmembrane region" description="Helical" evidence="3">
    <location>
        <begin position="553"/>
        <end position="571"/>
    </location>
</feature>
<evidence type="ECO:0000313" key="6">
    <source>
        <dbReference type="Proteomes" id="UP000244902"/>
    </source>
</evidence>
<feature type="domain" description="TRAP C4-dicarboxylate transport system permease DctM subunit" evidence="4">
    <location>
        <begin position="228"/>
        <end position="512"/>
    </location>
</feature>
<feature type="transmembrane region" description="Helical" evidence="3">
    <location>
        <begin position="484"/>
        <end position="503"/>
    </location>
</feature>
<dbReference type="GO" id="GO:0022857">
    <property type="term" value="F:transmembrane transporter activity"/>
    <property type="evidence" value="ECO:0007669"/>
    <property type="project" value="UniProtKB-UniRule"/>
</dbReference>
<feature type="transmembrane region" description="Helical" evidence="3">
    <location>
        <begin position="186"/>
        <end position="207"/>
    </location>
</feature>
<feature type="transmembrane region" description="Helical" evidence="3">
    <location>
        <begin position="244"/>
        <end position="263"/>
    </location>
</feature>
<evidence type="ECO:0000256" key="1">
    <source>
        <dbReference type="RuleBase" id="RU369079"/>
    </source>
</evidence>
<organism evidence="5 6">
    <name type="scientific">Parazoarcus communis</name>
    <dbReference type="NCBI Taxonomy" id="41977"/>
    <lineage>
        <taxon>Bacteria</taxon>
        <taxon>Pseudomonadati</taxon>
        <taxon>Pseudomonadota</taxon>
        <taxon>Betaproteobacteria</taxon>
        <taxon>Rhodocyclales</taxon>
        <taxon>Zoogloeaceae</taxon>
        <taxon>Parazoarcus</taxon>
    </lineage>
</organism>
<feature type="region of interest" description="Disordered" evidence="2">
    <location>
        <begin position="50"/>
        <end position="99"/>
    </location>
</feature>
<dbReference type="EMBL" id="CP022188">
    <property type="protein sequence ID" value="AWI78487.1"/>
    <property type="molecule type" value="Genomic_DNA"/>
</dbReference>
<keyword evidence="1" id="KW-0997">Cell inner membrane</keyword>
<feature type="transmembrane region" description="Helical" evidence="3">
    <location>
        <begin position="389"/>
        <end position="406"/>
    </location>
</feature>
<protein>
    <submittedName>
        <fullName evidence="5">C4-dicarboxylate ABC transporter</fullName>
    </submittedName>
</protein>
<gene>
    <name evidence="5" type="ORF">CEW87_03415</name>
</gene>
<feature type="transmembrane region" description="Helical" evidence="3">
    <location>
        <begin position="157"/>
        <end position="174"/>
    </location>
</feature>
<evidence type="ECO:0000313" key="5">
    <source>
        <dbReference type="EMBL" id="AWI78487.1"/>
    </source>
</evidence>
<feature type="transmembrane region" description="Helical" evidence="3">
    <location>
        <begin position="793"/>
        <end position="810"/>
    </location>
</feature>
<dbReference type="Pfam" id="PF06808">
    <property type="entry name" value="DctM"/>
    <property type="match status" value="1"/>
</dbReference>
<keyword evidence="1" id="KW-0813">Transport</keyword>
<keyword evidence="3" id="KW-1133">Transmembrane helix</keyword>
<dbReference type="InterPro" id="IPR010656">
    <property type="entry name" value="DctM"/>
</dbReference>
<feature type="transmembrane region" description="Helical" evidence="3">
    <location>
        <begin position="641"/>
        <end position="659"/>
    </location>
</feature>
<feature type="transmembrane region" description="Helical" evidence="3">
    <location>
        <begin position="705"/>
        <end position="722"/>
    </location>
</feature>
<evidence type="ECO:0000259" key="4">
    <source>
        <dbReference type="Pfam" id="PF06808"/>
    </source>
</evidence>
<feature type="transmembrane region" description="Helical" evidence="3">
    <location>
        <begin position="734"/>
        <end position="756"/>
    </location>
</feature>
<name>A0A2U8GXQ0_9RHOO</name>
<dbReference type="InterPro" id="IPR011853">
    <property type="entry name" value="TRAP_DctM-Dct_fused"/>
</dbReference>
<dbReference type="Pfam" id="PF11874">
    <property type="entry name" value="DUF3394"/>
    <property type="match status" value="1"/>
</dbReference>
<proteinExistence type="predicted"/>
<dbReference type="NCBIfam" id="TIGR02123">
    <property type="entry name" value="TRAP_fused"/>
    <property type="match status" value="1"/>
</dbReference>
<feature type="transmembrane region" description="Helical" evidence="3">
    <location>
        <begin position="283"/>
        <end position="305"/>
    </location>
</feature>
<dbReference type="InterPro" id="IPR021814">
    <property type="entry name" value="DUF3394"/>
</dbReference>
<feature type="transmembrane region" description="Helical" evidence="3">
    <location>
        <begin position="606"/>
        <end position="629"/>
    </location>
</feature>
<sequence length="951" mass="100509">MGGGTRQHGRAHRRIRAQCAAPHRGLSARGAGACTRRDVTAGLNTALTRQWLRQDTETRAGTGLPDADGATATRPSPHGTWGVRMSDASNTDSGPDAARKRSLNTANMAMGLRHPQGPVATLLVAAGLTWSAFQLWVASPLPELLGVLVFNEARIRSLHLAFAVLLAFLAYPARRSADYGTVPVHDVVLAVLAALGAGYLALFYASVSAHTGDPTDFEVAAAAVGLGLLLEAARRVLGLPMVMMALALLGYIFLGQWMPDLIAHKGASFGRTMSHMWLTTEGVFGVALGVSAGLIFLFVLFGALLETAGAGSYFIRSAVALLGHMRGGPAKAAVVASAATGLISGSSITNVVTTGPLTIPLIKRVGYPGEKAAAIEVAASVNGQVMPPVMGAAAFLMVEYVGVPYVQVLKHALISAMVSYLGLLYIVHLEAVKADLRGLPRRHSPHWQRSLKNFALGFLGIALVLAVVSVIGAVVHAVLPNLSFMVMAGLLLVAYVVLLRMSLPHAGEALPADAPITSLPEFAPTLRSGMHFLLPVGALVWNLVIEQLSPTRAAFWATLFLAFIVLTQRPLMAWFRGDRKVTDAAWEGMQDLVDGLAAGARNMITVAIATATAGIIVGTVTLTGIGLVMTELVTALSGGNIIVMLALVAMICLVLGMGLPTTANYIVVSSLMAPVIVNIGAQNGLFVPLIAAHLFVFYFGLMADITPPVGLASYAAASIALANPMRTGIIAFRYSMRMALLPFMFVLNPKLLLIGVDGIGHTLITLASATLAGFAFISVNQGWLLIRSTTTERLLMLLVVFMLFHPGLFMDPLNTPYHQLNGTAAEAAILDAPDRTQMRVLLSGTTLEGDQVERGVLLPLGTPAATATRRLANSGIDATIVDDGFDIRRVDFGSQAGKLGIEAGFRIIAVEVPGDRIAREWMFVPALLLLAWVARRQRQRREAAPTTADAN</sequence>
<feature type="transmembrane region" description="Helical" evidence="3">
    <location>
        <begin position="412"/>
        <end position="432"/>
    </location>
</feature>
<evidence type="ECO:0000256" key="3">
    <source>
        <dbReference type="SAM" id="Phobius"/>
    </source>
</evidence>